<dbReference type="EMBL" id="DF974075">
    <property type="protein sequence ID" value="GAU44827.1"/>
    <property type="molecule type" value="Genomic_DNA"/>
</dbReference>
<reference evidence="2" key="1">
    <citation type="journal article" date="2017" name="Front. Plant Sci.">
        <title>Climate Clever Clovers: New Paradigm to Reduce the Environmental Footprint of Ruminants by Breeding Low Methanogenic Forages Utilizing Haplotype Variation.</title>
        <authorList>
            <person name="Kaur P."/>
            <person name="Appels R."/>
            <person name="Bayer P.E."/>
            <person name="Keeble-Gagnere G."/>
            <person name="Wang J."/>
            <person name="Hirakawa H."/>
            <person name="Shirasawa K."/>
            <person name="Vercoe P."/>
            <person name="Stefanova K."/>
            <person name="Durmic Z."/>
            <person name="Nichols P."/>
            <person name="Revell C."/>
            <person name="Isobe S.N."/>
            <person name="Edwards D."/>
            <person name="Erskine W."/>
        </authorList>
    </citation>
    <scope>NUCLEOTIDE SEQUENCE [LARGE SCALE GENOMIC DNA]</scope>
    <source>
        <strain evidence="2">cv. Daliak</strain>
    </source>
</reference>
<dbReference type="Proteomes" id="UP000242715">
    <property type="component" value="Unassembled WGS sequence"/>
</dbReference>
<sequence length="172" mass="19425">MRNIECALSSLNDTLQLFCLVNSPHIESFLFSRIGVGNRPLPERTMSRGPPPPHKVATKKKYIAKAPERGKSMPFSMSVPSPAPGRCQTLYIVLTCSPRKNNKYKHQGIELRARSRIRFLAGYKIEKQLGSKLQLSQLSRFLAEPYLAGWDRYVASQLMRVYEPICSPGTTN</sequence>
<evidence type="ECO:0000313" key="1">
    <source>
        <dbReference type="EMBL" id="GAU44827.1"/>
    </source>
</evidence>
<protein>
    <submittedName>
        <fullName evidence="1">Uncharacterized protein</fullName>
    </submittedName>
</protein>
<organism evidence="1 2">
    <name type="scientific">Trifolium subterraneum</name>
    <name type="common">Subterranean clover</name>
    <dbReference type="NCBI Taxonomy" id="3900"/>
    <lineage>
        <taxon>Eukaryota</taxon>
        <taxon>Viridiplantae</taxon>
        <taxon>Streptophyta</taxon>
        <taxon>Embryophyta</taxon>
        <taxon>Tracheophyta</taxon>
        <taxon>Spermatophyta</taxon>
        <taxon>Magnoliopsida</taxon>
        <taxon>eudicotyledons</taxon>
        <taxon>Gunneridae</taxon>
        <taxon>Pentapetalae</taxon>
        <taxon>rosids</taxon>
        <taxon>fabids</taxon>
        <taxon>Fabales</taxon>
        <taxon>Fabaceae</taxon>
        <taxon>Papilionoideae</taxon>
        <taxon>50 kb inversion clade</taxon>
        <taxon>NPAAA clade</taxon>
        <taxon>Hologalegina</taxon>
        <taxon>IRL clade</taxon>
        <taxon>Trifolieae</taxon>
        <taxon>Trifolium</taxon>
    </lineage>
</organism>
<gene>
    <name evidence="1" type="ORF">TSUD_327090</name>
</gene>
<name>A0A2Z6PJ63_TRISU</name>
<accession>A0A2Z6PJ63</accession>
<dbReference type="AlphaFoldDB" id="A0A2Z6PJ63"/>
<keyword evidence="2" id="KW-1185">Reference proteome</keyword>
<proteinExistence type="predicted"/>
<evidence type="ECO:0000313" key="2">
    <source>
        <dbReference type="Proteomes" id="UP000242715"/>
    </source>
</evidence>